<dbReference type="Gene3D" id="2.170.270.10">
    <property type="entry name" value="SET domain"/>
    <property type="match status" value="1"/>
</dbReference>
<dbReference type="Proteomes" id="UP000053263">
    <property type="component" value="Unassembled WGS sequence"/>
</dbReference>
<dbReference type="HOGENOM" id="CLU_906481_0_0_1"/>
<gene>
    <name evidence="3" type="ORF">PLICRDRAFT_180058</name>
</gene>
<feature type="compositionally biased region" description="Basic residues" evidence="1">
    <location>
        <begin position="7"/>
        <end position="21"/>
    </location>
</feature>
<sequence>MANKKLPGYRRKATKKAKKQARAGPGPGTTAHSNDSRTNAPQADNDSATDPEDDFPDPLKRDLRHCACADTVLQDIVYPNGMHGQLLLDQALLDALLPLAPPPRPPPAPTSGPYTHPVYRRTLPGRGEGLFPAHAHPAHARIFFEWPIFLAAAPSAQMCRALFARVPPHLRVAVQDLVDCGPAGARSHEEGVLRTNALSVSVGAHKQTVAALFPLAAKCNHSCVPSAYWTWDEKTFSLAVYAARDLQAHEELTIAYIPVQGVCRADRRRTLQRRYRFLCMCPMCLLPGERAVPADAQHPYLQAERSP</sequence>
<dbReference type="InterPro" id="IPR046341">
    <property type="entry name" value="SET_dom_sf"/>
</dbReference>
<reference evidence="3 4" key="1">
    <citation type="submission" date="2014-06" db="EMBL/GenBank/DDBJ databases">
        <title>Evolutionary Origins and Diversification of the Mycorrhizal Mutualists.</title>
        <authorList>
            <consortium name="DOE Joint Genome Institute"/>
            <consortium name="Mycorrhizal Genomics Consortium"/>
            <person name="Kohler A."/>
            <person name="Kuo A."/>
            <person name="Nagy L.G."/>
            <person name="Floudas D."/>
            <person name="Copeland A."/>
            <person name="Barry K.W."/>
            <person name="Cichocki N."/>
            <person name="Veneault-Fourrey C."/>
            <person name="LaButti K."/>
            <person name="Lindquist E.A."/>
            <person name="Lipzen A."/>
            <person name="Lundell T."/>
            <person name="Morin E."/>
            <person name="Murat C."/>
            <person name="Riley R."/>
            <person name="Ohm R."/>
            <person name="Sun H."/>
            <person name="Tunlid A."/>
            <person name="Henrissat B."/>
            <person name="Grigoriev I.V."/>
            <person name="Hibbett D.S."/>
            <person name="Martin F."/>
        </authorList>
    </citation>
    <scope>NUCLEOTIDE SEQUENCE [LARGE SCALE GENOMIC DNA]</scope>
    <source>
        <strain evidence="3 4">FD-325 SS-3</strain>
    </source>
</reference>
<proteinExistence type="predicted"/>
<dbReference type="InterPro" id="IPR053185">
    <property type="entry name" value="SET_domain_protein"/>
</dbReference>
<dbReference type="PANTHER" id="PTHR47332:SF4">
    <property type="entry name" value="SET DOMAIN-CONTAINING PROTEIN 5"/>
    <property type="match status" value="1"/>
</dbReference>
<evidence type="ECO:0000313" key="3">
    <source>
        <dbReference type="EMBL" id="KII83706.1"/>
    </source>
</evidence>
<dbReference type="AlphaFoldDB" id="A0A0C9SKG7"/>
<organism evidence="3 4">
    <name type="scientific">Plicaturopsis crispa FD-325 SS-3</name>
    <dbReference type="NCBI Taxonomy" id="944288"/>
    <lineage>
        <taxon>Eukaryota</taxon>
        <taxon>Fungi</taxon>
        <taxon>Dikarya</taxon>
        <taxon>Basidiomycota</taxon>
        <taxon>Agaricomycotina</taxon>
        <taxon>Agaricomycetes</taxon>
        <taxon>Agaricomycetidae</taxon>
        <taxon>Amylocorticiales</taxon>
        <taxon>Amylocorticiaceae</taxon>
        <taxon>Plicatura</taxon>
        <taxon>Plicaturopsis crispa</taxon>
    </lineage>
</organism>
<dbReference type="EMBL" id="KN832574">
    <property type="protein sequence ID" value="KII83706.1"/>
    <property type="molecule type" value="Genomic_DNA"/>
</dbReference>
<dbReference type="PANTHER" id="PTHR47332">
    <property type="entry name" value="SET DOMAIN-CONTAINING PROTEIN 5"/>
    <property type="match status" value="1"/>
</dbReference>
<dbReference type="PROSITE" id="PS50280">
    <property type="entry name" value="SET"/>
    <property type="match status" value="1"/>
</dbReference>
<accession>A0A0C9SKG7</accession>
<dbReference type="Pfam" id="PF00856">
    <property type="entry name" value="SET"/>
    <property type="match status" value="1"/>
</dbReference>
<protein>
    <recommendedName>
        <fullName evidence="2">SET domain-containing protein</fullName>
    </recommendedName>
</protein>
<dbReference type="OrthoDB" id="5945798at2759"/>
<name>A0A0C9SKG7_PLICR</name>
<dbReference type="SUPFAM" id="SSF82199">
    <property type="entry name" value="SET domain"/>
    <property type="match status" value="1"/>
</dbReference>
<feature type="compositionally biased region" description="Polar residues" evidence="1">
    <location>
        <begin position="30"/>
        <end position="46"/>
    </location>
</feature>
<evidence type="ECO:0000256" key="1">
    <source>
        <dbReference type="SAM" id="MobiDB-lite"/>
    </source>
</evidence>
<feature type="compositionally biased region" description="Acidic residues" evidence="1">
    <location>
        <begin position="47"/>
        <end position="56"/>
    </location>
</feature>
<keyword evidence="4" id="KW-1185">Reference proteome</keyword>
<feature type="region of interest" description="Disordered" evidence="1">
    <location>
        <begin position="1"/>
        <end position="58"/>
    </location>
</feature>
<evidence type="ECO:0000259" key="2">
    <source>
        <dbReference type="PROSITE" id="PS50280"/>
    </source>
</evidence>
<evidence type="ECO:0000313" key="4">
    <source>
        <dbReference type="Proteomes" id="UP000053263"/>
    </source>
</evidence>
<feature type="domain" description="SET" evidence="2">
    <location>
        <begin position="116"/>
        <end position="257"/>
    </location>
</feature>
<dbReference type="CDD" id="cd20071">
    <property type="entry name" value="SET_SMYD"/>
    <property type="match status" value="1"/>
</dbReference>
<dbReference type="InterPro" id="IPR001214">
    <property type="entry name" value="SET_dom"/>
</dbReference>